<dbReference type="RefSeq" id="WP_164211618.1">
    <property type="nucleotide sequence ID" value="NZ_JAAGSC010000041.1"/>
</dbReference>
<dbReference type="AlphaFoldDB" id="A0A845V7U2"/>
<accession>A0A845V7U2</accession>
<proteinExistence type="predicted"/>
<reference evidence="1 2" key="1">
    <citation type="submission" date="2020-02" db="EMBL/GenBank/DDBJ databases">
        <authorList>
            <person name="Zhang X.-Y."/>
        </authorList>
    </citation>
    <scope>NUCLEOTIDE SEQUENCE [LARGE SCALE GENOMIC DNA]</scope>
    <source>
        <strain evidence="1 2">C33</strain>
    </source>
</reference>
<name>A0A845V7U2_9GAMM</name>
<keyword evidence="2" id="KW-1185">Reference proteome</keyword>
<evidence type="ECO:0008006" key="3">
    <source>
        <dbReference type="Google" id="ProtNLM"/>
    </source>
</evidence>
<dbReference type="Proteomes" id="UP000484885">
    <property type="component" value="Unassembled WGS sequence"/>
</dbReference>
<comment type="caution">
    <text evidence="1">The sequence shown here is derived from an EMBL/GenBank/DDBJ whole genome shotgun (WGS) entry which is preliminary data.</text>
</comment>
<evidence type="ECO:0000313" key="1">
    <source>
        <dbReference type="EMBL" id="NDY96251.1"/>
    </source>
</evidence>
<organism evidence="1 2">
    <name type="scientific">Wenzhouxiangella limi</name>
    <dbReference type="NCBI Taxonomy" id="2707351"/>
    <lineage>
        <taxon>Bacteria</taxon>
        <taxon>Pseudomonadati</taxon>
        <taxon>Pseudomonadota</taxon>
        <taxon>Gammaproteobacteria</taxon>
        <taxon>Chromatiales</taxon>
        <taxon>Wenzhouxiangellaceae</taxon>
        <taxon>Wenzhouxiangella</taxon>
    </lineage>
</organism>
<protein>
    <recommendedName>
        <fullName evidence="3">Transcriptional regulator</fullName>
    </recommendedName>
</protein>
<sequence length="273" mass="31132">MLSETYDQVMRPSTFLKAHKIFRIEQFEAATGLSGSGRKTSLDYHRKRGHILPIRRGLYWVVPPGVEPDHCAVDPFLVAAHLSADAVLAYHSALELQGRAYSAFNEVQFVSHRRMQPFEFRGTRYRPLIVPPALLRADRVDFGVESIDRAGIAVQVTGLERTLVDALDRPDLCGGWEEVWRSLEMIEYLNLPAVCDYALALGNATTVAKTGWYLEVNRESLMVDERTLEKLRQRIPASPHYLARGSDEPSRYLSRWNLVVPCSLVERHWEEPE</sequence>
<dbReference type="EMBL" id="JAAGSC010000041">
    <property type="protein sequence ID" value="NDY96251.1"/>
    <property type="molecule type" value="Genomic_DNA"/>
</dbReference>
<gene>
    <name evidence="1" type="ORF">G3I74_10960</name>
</gene>
<evidence type="ECO:0000313" key="2">
    <source>
        <dbReference type="Proteomes" id="UP000484885"/>
    </source>
</evidence>